<keyword evidence="5 8" id="KW-0812">Transmembrane</keyword>
<evidence type="ECO:0000256" key="3">
    <source>
        <dbReference type="ARBA" id="ARBA00022475"/>
    </source>
</evidence>
<dbReference type="AlphaFoldDB" id="A0A2H0BHC3"/>
<dbReference type="InterPro" id="IPR003004">
    <property type="entry name" value="GspF/PilC"/>
</dbReference>
<evidence type="ECO:0000313" key="10">
    <source>
        <dbReference type="EMBL" id="PIP56969.1"/>
    </source>
</evidence>
<dbReference type="PANTHER" id="PTHR30012:SF0">
    <property type="entry name" value="TYPE II SECRETION SYSTEM PROTEIN F-RELATED"/>
    <property type="match status" value="1"/>
</dbReference>
<reference evidence="10 11" key="1">
    <citation type="submission" date="2017-09" db="EMBL/GenBank/DDBJ databases">
        <title>Depth-based differentiation of microbial function through sediment-hosted aquifers and enrichment of novel symbionts in the deep terrestrial subsurface.</title>
        <authorList>
            <person name="Probst A.J."/>
            <person name="Ladd B."/>
            <person name="Jarett J.K."/>
            <person name="Geller-Mcgrath D.E."/>
            <person name="Sieber C.M."/>
            <person name="Emerson J.B."/>
            <person name="Anantharaman K."/>
            <person name="Thomas B.C."/>
            <person name="Malmstrom R."/>
            <person name="Stieglmeier M."/>
            <person name="Klingl A."/>
            <person name="Woyke T."/>
            <person name="Ryan C.M."/>
            <person name="Banfield J.F."/>
        </authorList>
    </citation>
    <scope>NUCLEOTIDE SEQUENCE [LARGE SCALE GENOMIC DNA]</scope>
    <source>
        <strain evidence="10">CG22_combo_CG10-13_8_21_14_all_39_12</strain>
    </source>
</reference>
<organism evidence="10 11">
    <name type="scientific">candidate division WWE3 bacterium CG22_combo_CG10-13_8_21_14_all_39_12</name>
    <dbReference type="NCBI Taxonomy" id="1975094"/>
    <lineage>
        <taxon>Bacteria</taxon>
        <taxon>Katanobacteria</taxon>
    </lineage>
</organism>
<dbReference type="Gene3D" id="1.20.81.30">
    <property type="entry name" value="Type II secretion system (T2SS), domain F"/>
    <property type="match status" value="2"/>
</dbReference>
<dbReference type="InterPro" id="IPR018076">
    <property type="entry name" value="T2SS_GspF_dom"/>
</dbReference>
<name>A0A2H0BHC3_UNCKA</name>
<dbReference type="Pfam" id="PF00482">
    <property type="entry name" value="T2SSF"/>
    <property type="match status" value="2"/>
</dbReference>
<evidence type="ECO:0000256" key="8">
    <source>
        <dbReference type="SAM" id="Phobius"/>
    </source>
</evidence>
<protein>
    <recommendedName>
        <fullName evidence="9">Type II secretion system protein GspF domain-containing protein</fullName>
    </recommendedName>
</protein>
<feature type="transmembrane region" description="Helical" evidence="8">
    <location>
        <begin position="374"/>
        <end position="395"/>
    </location>
</feature>
<evidence type="ECO:0000256" key="2">
    <source>
        <dbReference type="ARBA" id="ARBA00005745"/>
    </source>
</evidence>
<keyword evidence="6 8" id="KW-1133">Transmembrane helix</keyword>
<evidence type="ECO:0000256" key="1">
    <source>
        <dbReference type="ARBA" id="ARBA00004429"/>
    </source>
</evidence>
<dbReference type="FunFam" id="1.20.81.30:FF:000001">
    <property type="entry name" value="Type II secretion system protein F"/>
    <property type="match status" value="2"/>
</dbReference>
<feature type="transmembrane region" description="Helical" evidence="8">
    <location>
        <begin position="218"/>
        <end position="236"/>
    </location>
</feature>
<dbReference type="InterPro" id="IPR042094">
    <property type="entry name" value="T2SS_GspF_sf"/>
</dbReference>
<keyword evidence="4" id="KW-0997">Cell inner membrane</keyword>
<comment type="subcellular location">
    <subcellularLocation>
        <location evidence="1">Cell inner membrane</location>
        <topology evidence="1">Multi-pass membrane protein</topology>
    </subcellularLocation>
</comment>
<keyword evidence="3" id="KW-1003">Cell membrane</keyword>
<evidence type="ECO:0000259" key="9">
    <source>
        <dbReference type="Pfam" id="PF00482"/>
    </source>
</evidence>
<keyword evidence="7 8" id="KW-0472">Membrane</keyword>
<feature type="domain" description="Type II secretion system protein GspF" evidence="9">
    <location>
        <begin position="271"/>
        <end position="393"/>
    </location>
</feature>
<dbReference type="GO" id="GO:0015628">
    <property type="term" value="P:protein secretion by the type II secretion system"/>
    <property type="evidence" value="ECO:0007669"/>
    <property type="project" value="TreeGrafter"/>
</dbReference>
<evidence type="ECO:0000256" key="4">
    <source>
        <dbReference type="ARBA" id="ARBA00022519"/>
    </source>
</evidence>
<dbReference type="PANTHER" id="PTHR30012">
    <property type="entry name" value="GENERAL SECRETION PATHWAY PROTEIN"/>
    <property type="match status" value="1"/>
</dbReference>
<feature type="domain" description="Type II secretion system protein GspF" evidence="9">
    <location>
        <begin position="68"/>
        <end position="191"/>
    </location>
</feature>
<dbReference type="Proteomes" id="UP000228495">
    <property type="component" value="Unassembled WGS sequence"/>
</dbReference>
<evidence type="ECO:0000256" key="7">
    <source>
        <dbReference type="ARBA" id="ARBA00023136"/>
    </source>
</evidence>
<gene>
    <name evidence="10" type="ORF">COX05_00310</name>
</gene>
<dbReference type="PRINTS" id="PR00812">
    <property type="entry name" value="BCTERIALGSPF"/>
</dbReference>
<feature type="transmembrane region" description="Helical" evidence="8">
    <location>
        <begin position="169"/>
        <end position="198"/>
    </location>
</feature>
<comment type="caution">
    <text evidence="10">The sequence shown here is derived from an EMBL/GenBank/DDBJ whole genome shotgun (WGS) entry which is preliminary data.</text>
</comment>
<accession>A0A2H0BHC3</accession>
<proteinExistence type="inferred from homology"/>
<evidence type="ECO:0000313" key="11">
    <source>
        <dbReference type="Proteomes" id="UP000228495"/>
    </source>
</evidence>
<evidence type="ECO:0000256" key="5">
    <source>
        <dbReference type="ARBA" id="ARBA00022692"/>
    </source>
</evidence>
<dbReference type="GO" id="GO:0005886">
    <property type="term" value="C:plasma membrane"/>
    <property type="evidence" value="ECO:0007669"/>
    <property type="project" value="UniProtKB-SubCell"/>
</dbReference>
<dbReference type="EMBL" id="PCSU01000003">
    <property type="protein sequence ID" value="PIP56969.1"/>
    <property type="molecule type" value="Genomic_DNA"/>
</dbReference>
<sequence length="401" mass="43829">MKDFIYAAVDADGIPQSGKIKANSQRQAIETLKARNFIVTKLEESNTISIGDTIAKFRGIPGNDKVVFTRQLGTMINAGLPINQGLRILAGQTENSFFAAIIQDLVQQIDGGTSLYEALKSHEKEFGRLYISLIKAGEASGNLDTMLEQLADTMESDGKFKGKVKGAMIYPAIILMVMVGVLAVMFLFVIPQLAALYADLDAELPFMTQMLINMSDFFVTYWWLALAIIVGTIWGLKRMARNDEVARNLAEAYLKAPVFGKLTTEVQLASFTRTLAMLLRSGIPLLEALDIAKGTLSNKLFQEALDECSKMVEKGKPLSVAIRSYPLFPPLLGEMLAVGEQTGKVDEVLAKIATYFENNASQKADNLASAIEPIVMVVLGVMIGFLVVSLIMPIYSLTSSF</sequence>
<comment type="similarity">
    <text evidence="2">Belongs to the GSP F family.</text>
</comment>
<evidence type="ECO:0000256" key="6">
    <source>
        <dbReference type="ARBA" id="ARBA00022989"/>
    </source>
</evidence>